<name>A0A2I2KI66_9ACTN</name>
<dbReference type="AlphaFoldDB" id="A0A2I2KI66"/>
<dbReference type="Proteomes" id="UP000234331">
    <property type="component" value="Unassembled WGS sequence"/>
</dbReference>
<gene>
    <name evidence="2" type="ORF">FRACA_10120</name>
</gene>
<feature type="compositionally biased region" description="Polar residues" evidence="1">
    <location>
        <begin position="12"/>
        <end position="25"/>
    </location>
</feature>
<feature type="region of interest" description="Disordered" evidence="1">
    <location>
        <begin position="1"/>
        <end position="25"/>
    </location>
</feature>
<sequence>MVDMSPGRVDTESTGAAPTSEKSQSVPAALIDLDFPRMFVSFQACMREAGSSTRPPVQTLECG</sequence>
<accession>A0A2I2KI66</accession>
<dbReference type="EMBL" id="FZMO01000001">
    <property type="protein sequence ID" value="SNQ45361.1"/>
    <property type="molecule type" value="Genomic_DNA"/>
</dbReference>
<organism evidence="2 3">
    <name type="scientific">Frankia canadensis</name>
    <dbReference type="NCBI Taxonomy" id="1836972"/>
    <lineage>
        <taxon>Bacteria</taxon>
        <taxon>Bacillati</taxon>
        <taxon>Actinomycetota</taxon>
        <taxon>Actinomycetes</taxon>
        <taxon>Frankiales</taxon>
        <taxon>Frankiaceae</taxon>
        <taxon>Frankia</taxon>
    </lineage>
</organism>
<evidence type="ECO:0000313" key="3">
    <source>
        <dbReference type="Proteomes" id="UP000234331"/>
    </source>
</evidence>
<protein>
    <submittedName>
        <fullName evidence="2">Uncharacterized protein</fullName>
    </submittedName>
</protein>
<reference evidence="2 3" key="1">
    <citation type="submission" date="2017-06" db="EMBL/GenBank/DDBJ databases">
        <authorList>
            <person name="Kim H.J."/>
            <person name="Triplett B.A."/>
        </authorList>
    </citation>
    <scope>NUCLEOTIDE SEQUENCE [LARGE SCALE GENOMIC DNA]</scope>
    <source>
        <strain evidence="2">FRACA_ARgP5</strain>
    </source>
</reference>
<proteinExistence type="predicted"/>
<evidence type="ECO:0000256" key="1">
    <source>
        <dbReference type="SAM" id="MobiDB-lite"/>
    </source>
</evidence>
<evidence type="ECO:0000313" key="2">
    <source>
        <dbReference type="EMBL" id="SNQ45361.1"/>
    </source>
</evidence>
<keyword evidence="3" id="KW-1185">Reference proteome</keyword>